<dbReference type="Pfam" id="PF22825">
    <property type="entry name" value="HpiC1-like"/>
    <property type="match status" value="1"/>
</dbReference>
<accession>A0A5C6D3Q0</accession>
<dbReference type="SMART" id="SM00320">
    <property type="entry name" value="WD40"/>
    <property type="match status" value="5"/>
</dbReference>
<evidence type="ECO:0000256" key="2">
    <source>
        <dbReference type="SAM" id="SignalP"/>
    </source>
</evidence>
<dbReference type="InterPro" id="IPR054720">
    <property type="entry name" value="HpiC1"/>
</dbReference>
<dbReference type="OrthoDB" id="277950at2"/>
<dbReference type="SUPFAM" id="SSF48371">
    <property type="entry name" value="ARM repeat"/>
    <property type="match status" value="1"/>
</dbReference>
<gene>
    <name evidence="3" type="ORF">Pla144_02670</name>
</gene>
<dbReference type="PROSITE" id="PS51257">
    <property type="entry name" value="PROKAR_LIPOPROTEIN"/>
    <property type="match status" value="1"/>
</dbReference>
<name>A0A5C6D3Q0_9BACT</name>
<dbReference type="SUPFAM" id="SSF69322">
    <property type="entry name" value="Tricorn protease domain 2"/>
    <property type="match status" value="1"/>
</dbReference>
<dbReference type="InterPro" id="IPR015943">
    <property type="entry name" value="WD40/YVTN_repeat-like_dom_sf"/>
</dbReference>
<feature type="signal peptide" evidence="2">
    <location>
        <begin position="1"/>
        <end position="24"/>
    </location>
</feature>
<dbReference type="Proteomes" id="UP000318437">
    <property type="component" value="Unassembled WGS sequence"/>
</dbReference>
<feature type="chain" id="PRO_5023121883" evidence="2">
    <location>
        <begin position="25"/>
        <end position="926"/>
    </location>
</feature>
<proteinExistence type="predicted"/>
<feature type="repeat" description="WD" evidence="1">
    <location>
        <begin position="270"/>
        <end position="305"/>
    </location>
</feature>
<dbReference type="Gene3D" id="2.130.10.10">
    <property type="entry name" value="YVTN repeat-like/Quinoprotein amine dehydrogenase"/>
    <property type="match status" value="2"/>
</dbReference>
<dbReference type="InterPro" id="IPR011989">
    <property type="entry name" value="ARM-like"/>
</dbReference>
<protein>
    <submittedName>
        <fullName evidence="3">WD domain, G-beta repeat</fullName>
    </submittedName>
</protein>
<evidence type="ECO:0000256" key="1">
    <source>
        <dbReference type="PROSITE-ProRule" id="PRU00221"/>
    </source>
</evidence>
<dbReference type="InterPro" id="IPR001680">
    <property type="entry name" value="WD40_rpt"/>
</dbReference>
<keyword evidence="4" id="KW-1185">Reference proteome</keyword>
<sequence precursor="true">MKVVELFVGACCLSMACAASSVKAAPIISVDVPIAQPLAVAFSPDGRQAAVGGTETIGNVPNDGVVALVDVETGTQKALLRHSGAVKLASGGSSASMNIIHDLAYAPDGKLLAVAAELGLHLWNTADGSESATLVGDKPKEYVGGISSATFSPDGKLLAATLGWKSKVGLWDADTSARLREIEGSGHADLAFTADSLHLVSAEHGNLVRLWRVSDGRQLTEVHAQMGPLYGVAIDPAGKLLAAVGEGGEKMWRLGSTADDQWRFTDEVQLVGQTGPVQSVAFSPDGKLLVTSSASGVVMLYDVETRAVCGALWAGGPCAFSPDGERLAVAETVRGRREPKSRFSIWRVADLLDGDRLAEQSRMAAETLIRIASSDRPNYDAQPRTIAVLAVPQAAAAAPALIDALTDPKIKRKKLVAMGLGRIAAVSREAVAALTKALREDPDVDGRTDAALALSMTTPEAAEFAVPALTDAALNDASPAVQRIALRALEKIDPIAFRETVTKLRARGPVRAKVEKRNDEFYYQDRSLDDWMDRLTQCFIPNEIFGRPSPQEPLAAIRAMGADAVPTLMKALESTEWSRRQAAAAGLEILGPAAAVNAGVSEAELQQLIRAAVAPLSPPAVAPPSPPAVDRAIVRPKKRLLLEPGTVKAWPTGATPIEIRNPSFEDDKIADGKWLGGQISGWTNVTREDFAYGAQNPTDAHFAKANDADGRLSVVPDGANVAFSYGWGRSRGSTIAQVLQEVLRPDTRYYLNVEVGNRLDTKMPKYKVQLLAGGKVLAGDDNMLRPKHGEFLTSRVEYVSDDRPAQLGNVLEIRLSTFDMDDSTGWTQAEFDHVRLVSLPTAEANERPSISLAWPHGKPEDRWLIARAPTPAGPFSVVGQVTGGEGAFVDSDARLQPATTYYYQVEGDGAQSTVSAVIGVTTLGKH</sequence>
<comment type="caution">
    <text evidence="3">The sequence shown here is derived from an EMBL/GenBank/DDBJ whole genome shotgun (WGS) entry which is preliminary data.</text>
</comment>
<dbReference type="RefSeq" id="WP_146447513.1">
    <property type="nucleotide sequence ID" value="NZ_SJPS01000001.1"/>
</dbReference>
<evidence type="ECO:0000313" key="4">
    <source>
        <dbReference type="Proteomes" id="UP000318437"/>
    </source>
</evidence>
<dbReference type="Pfam" id="PF00400">
    <property type="entry name" value="WD40"/>
    <property type="match status" value="2"/>
</dbReference>
<dbReference type="PANTHER" id="PTHR19879">
    <property type="entry name" value="TRANSCRIPTION INITIATION FACTOR TFIID"/>
    <property type="match status" value="1"/>
</dbReference>
<dbReference type="InterPro" id="IPR016024">
    <property type="entry name" value="ARM-type_fold"/>
</dbReference>
<organism evidence="3 4">
    <name type="scientific">Bythopirellula polymerisocia</name>
    <dbReference type="NCBI Taxonomy" id="2528003"/>
    <lineage>
        <taxon>Bacteria</taxon>
        <taxon>Pseudomonadati</taxon>
        <taxon>Planctomycetota</taxon>
        <taxon>Planctomycetia</taxon>
        <taxon>Pirellulales</taxon>
        <taxon>Lacipirellulaceae</taxon>
        <taxon>Bythopirellula</taxon>
    </lineage>
</organism>
<dbReference type="EMBL" id="SJPS01000001">
    <property type="protein sequence ID" value="TWU29489.1"/>
    <property type="molecule type" value="Genomic_DNA"/>
</dbReference>
<dbReference type="AlphaFoldDB" id="A0A5C6D3Q0"/>
<dbReference type="PROSITE" id="PS50294">
    <property type="entry name" value="WD_REPEATS_REGION"/>
    <property type="match status" value="1"/>
</dbReference>
<reference evidence="3 4" key="1">
    <citation type="submission" date="2019-02" db="EMBL/GenBank/DDBJ databases">
        <title>Deep-cultivation of Planctomycetes and their phenomic and genomic characterization uncovers novel biology.</title>
        <authorList>
            <person name="Wiegand S."/>
            <person name="Jogler M."/>
            <person name="Boedeker C."/>
            <person name="Pinto D."/>
            <person name="Vollmers J."/>
            <person name="Rivas-Marin E."/>
            <person name="Kohn T."/>
            <person name="Peeters S.H."/>
            <person name="Heuer A."/>
            <person name="Rast P."/>
            <person name="Oberbeckmann S."/>
            <person name="Bunk B."/>
            <person name="Jeske O."/>
            <person name="Meyerdierks A."/>
            <person name="Storesund J.E."/>
            <person name="Kallscheuer N."/>
            <person name="Luecker S."/>
            <person name="Lage O.M."/>
            <person name="Pohl T."/>
            <person name="Merkel B.J."/>
            <person name="Hornburger P."/>
            <person name="Mueller R.-W."/>
            <person name="Bruemmer F."/>
            <person name="Labrenz M."/>
            <person name="Spormann A.M."/>
            <person name="Op Den Camp H."/>
            <person name="Overmann J."/>
            <person name="Amann R."/>
            <person name="Jetten M.S.M."/>
            <person name="Mascher T."/>
            <person name="Medema M.H."/>
            <person name="Devos D.P."/>
            <person name="Kaster A.-K."/>
            <person name="Ovreas L."/>
            <person name="Rohde M."/>
            <person name="Galperin M.Y."/>
            <person name="Jogler C."/>
        </authorList>
    </citation>
    <scope>NUCLEOTIDE SEQUENCE [LARGE SCALE GENOMIC DNA]</scope>
    <source>
        <strain evidence="3 4">Pla144</strain>
    </source>
</reference>
<keyword evidence="2" id="KW-0732">Signal</keyword>
<keyword evidence="1" id="KW-0853">WD repeat</keyword>
<dbReference type="PROSITE" id="PS50082">
    <property type="entry name" value="WD_REPEATS_2"/>
    <property type="match status" value="1"/>
</dbReference>
<evidence type="ECO:0000313" key="3">
    <source>
        <dbReference type="EMBL" id="TWU29489.1"/>
    </source>
</evidence>
<dbReference type="Gene3D" id="1.25.10.10">
    <property type="entry name" value="Leucine-rich Repeat Variant"/>
    <property type="match status" value="1"/>
</dbReference>
<dbReference type="PANTHER" id="PTHR19879:SF9">
    <property type="entry name" value="TRANSCRIPTION INITIATION FACTOR TFIID SUBUNIT 5"/>
    <property type="match status" value="1"/>
</dbReference>